<feature type="compositionally biased region" description="Basic residues" evidence="1">
    <location>
        <begin position="1"/>
        <end position="11"/>
    </location>
</feature>
<keyword evidence="3" id="KW-1185">Reference proteome</keyword>
<dbReference type="AlphaFoldDB" id="A0AAW2EG35"/>
<comment type="caution">
    <text evidence="2">The sequence shown here is derived from an EMBL/GenBank/DDBJ whole genome shotgun (WGS) entry which is preliminary data.</text>
</comment>
<evidence type="ECO:0000313" key="2">
    <source>
        <dbReference type="EMBL" id="KAL0102658.1"/>
    </source>
</evidence>
<organism evidence="2 3">
    <name type="scientific">Cardiocondyla obscurior</name>
    <dbReference type="NCBI Taxonomy" id="286306"/>
    <lineage>
        <taxon>Eukaryota</taxon>
        <taxon>Metazoa</taxon>
        <taxon>Ecdysozoa</taxon>
        <taxon>Arthropoda</taxon>
        <taxon>Hexapoda</taxon>
        <taxon>Insecta</taxon>
        <taxon>Pterygota</taxon>
        <taxon>Neoptera</taxon>
        <taxon>Endopterygota</taxon>
        <taxon>Hymenoptera</taxon>
        <taxon>Apocrita</taxon>
        <taxon>Aculeata</taxon>
        <taxon>Formicoidea</taxon>
        <taxon>Formicidae</taxon>
        <taxon>Myrmicinae</taxon>
        <taxon>Cardiocondyla</taxon>
    </lineage>
</organism>
<dbReference type="Proteomes" id="UP001430953">
    <property type="component" value="Unassembled WGS sequence"/>
</dbReference>
<gene>
    <name evidence="2" type="ORF">PUN28_018155</name>
</gene>
<name>A0AAW2EG35_9HYME</name>
<protein>
    <submittedName>
        <fullName evidence="2">Uncharacterized protein</fullName>
    </submittedName>
</protein>
<accession>A0AAW2EG35</accession>
<sequence>MCAASRKRRARTTYNASYAKSQDGARSATKVASGQYRIPNERSSRSDYDEALDNGHGAKEISHHQSYSPTRLRSQGHRFGELEFLRVSKFHSNSQHSRTMQTAHRALTIWQGACSLSDVL</sequence>
<dbReference type="EMBL" id="JADYXP020000022">
    <property type="protein sequence ID" value="KAL0102658.1"/>
    <property type="molecule type" value="Genomic_DNA"/>
</dbReference>
<evidence type="ECO:0000256" key="1">
    <source>
        <dbReference type="SAM" id="MobiDB-lite"/>
    </source>
</evidence>
<feature type="region of interest" description="Disordered" evidence="1">
    <location>
        <begin position="1"/>
        <end position="74"/>
    </location>
</feature>
<feature type="compositionally biased region" description="Polar residues" evidence="1">
    <location>
        <begin position="64"/>
        <end position="73"/>
    </location>
</feature>
<proteinExistence type="predicted"/>
<feature type="compositionally biased region" description="Basic and acidic residues" evidence="1">
    <location>
        <begin position="39"/>
        <end position="48"/>
    </location>
</feature>
<evidence type="ECO:0000313" key="3">
    <source>
        <dbReference type="Proteomes" id="UP001430953"/>
    </source>
</evidence>
<reference evidence="2 3" key="1">
    <citation type="submission" date="2023-03" db="EMBL/GenBank/DDBJ databases">
        <title>High recombination rates correlate with genetic variation in Cardiocondyla obscurior ants.</title>
        <authorList>
            <person name="Errbii M."/>
        </authorList>
    </citation>
    <scope>NUCLEOTIDE SEQUENCE [LARGE SCALE GENOMIC DNA]</scope>
    <source>
        <strain evidence="2">Alpha-2009</strain>
        <tissue evidence="2">Whole body</tissue>
    </source>
</reference>